<dbReference type="GO" id="GO:0046983">
    <property type="term" value="F:protein dimerization activity"/>
    <property type="evidence" value="ECO:0007669"/>
    <property type="project" value="UniProtKB-UniRule"/>
</dbReference>
<dbReference type="SMART" id="SM00065">
    <property type="entry name" value="GAF"/>
    <property type="match status" value="1"/>
</dbReference>
<dbReference type="Gene3D" id="3.30.450.40">
    <property type="match status" value="1"/>
</dbReference>
<dbReference type="InterPro" id="IPR050482">
    <property type="entry name" value="Sensor_HK_TwoCompSys"/>
</dbReference>
<keyword evidence="13 14" id="KW-0472">Membrane</keyword>
<evidence type="ECO:0000259" key="17">
    <source>
        <dbReference type="PROSITE" id="PS50885"/>
    </source>
</evidence>
<reference evidence="18 19" key="1">
    <citation type="journal article" date="2019" name="Int. J. Syst. Evol. Microbiol.">
        <title>Undibacterium piscinae sp. nov., isolated from Korean shiner intestine.</title>
        <authorList>
            <person name="Lee S.Y."/>
            <person name="Kang W."/>
            <person name="Kim P.S."/>
            <person name="Kim H.S."/>
            <person name="Sung H."/>
            <person name="Shin N.R."/>
            <person name="Whon T.W."/>
            <person name="Yun J.H."/>
            <person name="Lee J.Y."/>
            <person name="Lee J.Y."/>
            <person name="Jung M.J."/>
            <person name="Jeong Y.S."/>
            <person name="Tak E.J."/>
            <person name="Han J.E."/>
            <person name="Hyun D.W."/>
            <person name="Kang M.S."/>
            <person name="Lee K.E."/>
            <person name="Lee B.H."/>
            <person name="Bae J.W."/>
        </authorList>
    </citation>
    <scope>NUCLEOTIDE SEQUENCE [LARGE SCALE GENOMIC DNA]</scope>
    <source>
        <strain evidence="18 19">S11R28</strain>
    </source>
</reference>
<evidence type="ECO:0000256" key="13">
    <source>
        <dbReference type="ARBA" id="ARBA00023136"/>
    </source>
</evidence>
<feature type="domain" description="Histidine kinase" evidence="16">
    <location>
        <begin position="443"/>
        <end position="636"/>
    </location>
</feature>
<dbReference type="SMART" id="SM00304">
    <property type="entry name" value="HAMP"/>
    <property type="match status" value="1"/>
</dbReference>
<keyword evidence="10 14" id="KW-0067">ATP-binding</keyword>
<gene>
    <name evidence="18" type="ORF">EJG51_003690</name>
</gene>
<dbReference type="InterPro" id="IPR016380">
    <property type="entry name" value="Sig_transdc_His_kin_NarX/NarQ"/>
</dbReference>
<keyword evidence="9 14" id="KW-0418">Kinase</keyword>
<evidence type="ECO:0000256" key="10">
    <source>
        <dbReference type="ARBA" id="ARBA00022840"/>
    </source>
</evidence>
<comment type="subcellular location">
    <subcellularLocation>
        <location evidence="2">Cell inner membrane</location>
        <topology evidence="2">Multi-pass membrane protein</topology>
    </subcellularLocation>
</comment>
<dbReference type="Gene3D" id="1.20.5.1930">
    <property type="match status" value="1"/>
</dbReference>
<dbReference type="PANTHER" id="PTHR24421:SF10">
    <property type="entry name" value="NITRATE_NITRITE SENSOR PROTEIN NARQ"/>
    <property type="match status" value="1"/>
</dbReference>
<evidence type="ECO:0000313" key="18">
    <source>
        <dbReference type="EMBL" id="QJQ05110.1"/>
    </source>
</evidence>
<dbReference type="PANTHER" id="PTHR24421">
    <property type="entry name" value="NITRATE/NITRITE SENSOR PROTEIN NARX-RELATED"/>
    <property type="match status" value="1"/>
</dbReference>
<dbReference type="SMART" id="SM00387">
    <property type="entry name" value="HATPase_c"/>
    <property type="match status" value="1"/>
</dbReference>
<dbReference type="Pfam" id="PF07730">
    <property type="entry name" value="HisKA_3"/>
    <property type="match status" value="1"/>
</dbReference>
<dbReference type="Gene3D" id="1.20.120.960">
    <property type="entry name" value="Histidine kinase NarX, sensor domain"/>
    <property type="match status" value="1"/>
</dbReference>
<dbReference type="GO" id="GO:0005524">
    <property type="term" value="F:ATP binding"/>
    <property type="evidence" value="ECO:0007669"/>
    <property type="project" value="UniProtKB-UniRule"/>
</dbReference>
<dbReference type="CDD" id="cd06225">
    <property type="entry name" value="HAMP"/>
    <property type="match status" value="1"/>
</dbReference>
<evidence type="ECO:0000256" key="2">
    <source>
        <dbReference type="ARBA" id="ARBA00004429"/>
    </source>
</evidence>
<dbReference type="InterPro" id="IPR029016">
    <property type="entry name" value="GAF-like_dom_sf"/>
</dbReference>
<dbReference type="GO" id="GO:0000155">
    <property type="term" value="F:phosphorelay sensor kinase activity"/>
    <property type="evidence" value="ECO:0007669"/>
    <property type="project" value="UniProtKB-UniRule"/>
</dbReference>
<dbReference type="InterPro" id="IPR011712">
    <property type="entry name" value="Sig_transdc_His_kin_sub3_dim/P"/>
</dbReference>
<evidence type="ECO:0000259" key="16">
    <source>
        <dbReference type="PROSITE" id="PS50109"/>
    </source>
</evidence>
<protein>
    <recommendedName>
        <fullName evidence="14">Sensor protein</fullName>
        <ecNumber evidence="14">2.7.13.3</ecNumber>
    </recommendedName>
</protein>
<dbReference type="EMBL" id="CP051152">
    <property type="protein sequence ID" value="QJQ05110.1"/>
    <property type="molecule type" value="Genomic_DNA"/>
</dbReference>
<dbReference type="AlphaFoldDB" id="A0A6M4A2V0"/>
<dbReference type="SUPFAM" id="SSF55781">
    <property type="entry name" value="GAF domain-like"/>
    <property type="match status" value="1"/>
</dbReference>
<feature type="transmembrane region" description="Helical" evidence="15">
    <location>
        <begin position="15"/>
        <end position="37"/>
    </location>
</feature>
<dbReference type="EC" id="2.7.13.3" evidence="14"/>
<keyword evidence="6 14" id="KW-0808">Transferase</keyword>
<name>A0A6M4A2V0_9BURK</name>
<comment type="catalytic activity">
    <reaction evidence="1 14">
        <text>ATP + protein L-histidine = ADP + protein N-phospho-L-histidine.</text>
        <dbReference type="EC" id="2.7.13.3"/>
    </reaction>
</comment>
<dbReference type="Proteomes" id="UP000274350">
    <property type="component" value="Chromosome"/>
</dbReference>
<dbReference type="KEGG" id="upi:EJG51_003690"/>
<evidence type="ECO:0000256" key="5">
    <source>
        <dbReference type="ARBA" id="ARBA00022553"/>
    </source>
</evidence>
<evidence type="ECO:0000256" key="15">
    <source>
        <dbReference type="SAM" id="Phobius"/>
    </source>
</evidence>
<evidence type="ECO:0000256" key="4">
    <source>
        <dbReference type="ARBA" id="ARBA00022519"/>
    </source>
</evidence>
<accession>A0A6M4A2V0</accession>
<keyword evidence="7 15" id="KW-0812">Transmembrane</keyword>
<dbReference type="Gene3D" id="3.30.565.10">
    <property type="entry name" value="Histidine kinase-like ATPase, C-terminal domain"/>
    <property type="match status" value="1"/>
</dbReference>
<evidence type="ECO:0000256" key="12">
    <source>
        <dbReference type="ARBA" id="ARBA00023012"/>
    </source>
</evidence>
<dbReference type="InterPro" id="IPR003660">
    <property type="entry name" value="HAMP_dom"/>
</dbReference>
<dbReference type="CDD" id="cd16917">
    <property type="entry name" value="HATPase_UhpB-NarQ-NarX-like"/>
    <property type="match status" value="1"/>
</dbReference>
<sequence>MDAAQSLPIGKRLTFRILITTLIGLSLTLMAIGYTLLLSWQLEGGAAAINEAGSLRVRSYRLGMVLEHVSSTTAAEEMEQFNNTVLDLQTGDPKRPLFLPATPAIRDQMNVVEGDWQRRMQVFAMRAEQAPEGPVRQQALREYADALPGFVESINKLVSLVEVELSEKTTWLRLCQTILIFMSLAASVALLYLLYLWIVGPVTRMQTGIARMTKDDLSVRLPIETEDEFGVLAQGFNQMADRVQTVHRTLEVRVHEKTAKLQAQNHEMSTLYEIAGFLAGPHAIEELCRGFLHRIMQRIHADGGTVRILDNQSDNLHITVHEGISEKMIEEEHCIKTDDCLCGAAVSQGIIFVRDFRQINNQKRYRCQEEGFFSIAIFQILAREHVVGSFSLHFTEERVISSEERRLLEILGKNLGVAIENQRLIAKEKEFAVSQERNLLAQGLHDSIAQGLNFLNLQVQMLEDSLIRNNLEEVRDIAPLLRAGVEESYEDVRELLLNFRTRLQENNLESEMRNVLAKFQRQTGIHGVIEFVGSGAPVAPEQQLQILFILQEALSNVRKHAQASEVRVKVENERDFKLTISDDGSGFTMETVRQKGDAHVGLHIMRERAERLSAQLNIESVPNKGTTISLYLLRQGRLVA</sequence>
<dbReference type="GO" id="GO:0005886">
    <property type="term" value="C:plasma membrane"/>
    <property type="evidence" value="ECO:0007669"/>
    <property type="project" value="UniProtKB-SubCell"/>
</dbReference>
<dbReference type="InterPro" id="IPR003594">
    <property type="entry name" value="HATPase_dom"/>
</dbReference>
<dbReference type="InterPro" id="IPR003018">
    <property type="entry name" value="GAF"/>
</dbReference>
<dbReference type="Gene3D" id="1.10.8.500">
    <property type="entry name" value="HAMP domain in histidine kinase"/>
    <property type="match status" value="1"/>
</dbReference>
<keyword evidence="19" id="KW-1185">Reference proteome</keyword>
<evidence type="ECO:0000256" key="9">
    <source>
        <dbReference type="ARBA" id="ARBA00022777"/>
    </source>
</evidence>
<dbReference type="OrthoDB" id="9811306at2"/>
<evidence type="ECO:0000313" key="19">
    <source>
        <dbReference type="Proteomes" id="UP000274350"/>
    </source>
</evidence>
<evidence type="ECO:0000256" key="8">
    <source>
        <dbReference type="ARBA" id="ARBA00022741"/>
    </source>
</evidence>
<dbReference type="InterPro" id="IPR036890">
    <property type="entry name" value="HATPase_C_sf"/>
</dbReference>
<keyword evidence="8 14" id="KW-0547">Nucleotide-binding</keyword>
<dbReference type="Pfam" id="PF00672">
    <property type="entry name" value="HAMP"/>
    <property type="match status" value="1"/>
</dbReference>
<dbReference type="Pfam" id="PF02518">
    <property type="entry name" value="HATPase_c"/>
    <property type="match status" value="1"/>
</dbReference>
<dbReference type="InterPro" id="IPR042295">
    <property type="entry name" value="NarX-like_N_sf"/>
</dbReference>
<dbReference type="Pfam" id="PF13185">
    <property type="entry name" value="GAF_2"/>
    <property type="match status" value="1"/>
</dbReference>
<evidence type="ECO:0000256" key="6">
    <source>
        <dbReference type="ARBA" id="ARBA00022679"/>
    </source>
</evidence>
<feature type="transmembrane region" description="Helical" evidence="15">
    <location>
        <begin position="178"/>
        <end position="198"/>
    </location>
</feature>
<dbReference type="InterPro" id="IPR029095">
    <property type="entry name" value="NarX-like_N"/>
</dbReference>
<dbReference type="InterPro" id="IPR005467">
    <property type="entry name" value="His_kinase_dom"/>
</dbReference>
<dbReference type="PROSITE" id="PS50109">
    <property type="entry name" value="HIS_KIN"/>
    <property type="match status" value="1"/>
</dbReference>
<dbReference type="SUPFAM" id="SSF55874">
    <property type="entry name" value="ATPase domain of HSP90 chaperone/DNA topoisomerase II/histidine kinase"/>
    <property type="match status" value="1"/>
</dbReference>
<keyword evidence="4 14" id="KW-0997">Cell inner membrane</keyword>
<proteinExistence type="predicted"/>
<evidence type="ECO:0000256" key="7">
    <source>
        <dbReference type="ARBA" id="ARBA00022692"/>
    </source>
</evidence>
<dbReference type="PIRSF" id="PIRSF003167">
    <property type="entry name" value="STHK_NarX/NarQ"/>
    <property type="match status" value="1"/>
</dbReference>
<keyword evidence="5" id="KW-0597">Phosphoprotein</keyword>
<feature type="domain" description="HAMP" evidence="17">
    <location>
        <begin position="196"/>
        <end position="248"/>
    </location>
</feature>
<keyword evidence="3 14" id="KW-1003">Cell membrane</keyword>
<dbReference type="SUPFAM" id="SSF158472">
    <property type="entry name" value="HAMP domain-like"/>
    <property type="match status" value="1"/>
</dbReference>
<evidence type="ECO:0000256" key="1">
    <source>
        <dbReference type="ARBA" id="ARBA00000085"/>
    </source>
</evidence>
<dbReference type="Pfam" id="PF13675">
    <property type="entry name" value="PilJ"/>
    <property type="match status" value="1"/>
</dbReference>
<evidence type="ECO:0000256" key="11">
    <source>
        <dbReference type="ARBA" id="ARBA00022989"/>
    </source>
</evidence>
<evidence type="ECO:0000256" key="14">
    <source>
        <dbReference type="PIRNR" id="PIRNR003167"/>
    </source>
</evidence>
<keyword evidence="11 15" id="KW-1133">Transmembrane helix</keyword>
<organism evidence="18 19">
    <name type="scientific">Undibacterium piscinae</name>
    <dbReference type="NCBI Taxonomy" id="2495591"/>
    <lineage>
        <taxon>Bacteria</taxon>
        <taxon>Pseudomonadati</taxon>
        <taxon>Pseudomonadota</taxon>
        <taxon>Betaproteobacteria</taxon>
        <taxon>Burkholderiales</taxon>
        <taxon>Oxalobacteraceae</taxon>
        <taxon>Undibacterium</taxon>
    </lineage>
</organism>
<dbReference type="PROSITE" id="PS50885">
    <property type="entry name" value="HAMP"/>
    <property type="match status" value="1"/>
</dbReference>
<keyword evidence="12 14" id="KW-0902">Two-component regulatory system</keyword>
<evidence type="ECO:0000256" key="3">
    <source>
        <dbReference type="ARBA" id="ARBA00022475"/>
    </source>
</evidence>